<dbReference type="GO" id="GO:0015074">
    <property type="term" value="P:DNA integration"/>
    <property type="evidence" value="ECO:0007669"/>
    <property type="project" value="UniProtKB-KW"/>
</dbReference>
<comment type="similarity">
    <text evidence="1">Belongs to the 'phage' integrase family.</text>
</comment>
<dbReference type="InterPro" id="IPR046668">
    <property type="entry name" value="DUF6538"/>
</dbReference>
<dbReference type="GO" id="GO:0003677">
    <property type="term" value="F:DNA binding"/>
    <property type="evidence" value="ECO:0007669"/>
    <property type="project" value="UniProtKB-KW"/>
</dbReference>
<reference evidence="6 7" key="1">
    <citation type="submission" date="2019-07" db="EMBL/GenBank/DDBJ databases">
        <title>Whole genome shotgun sequence of Rhizobium naphthalenivorans NBRC 107585.</title>
        <authorList>
            <person name="Hosoyama A."/>
            <person name="Uohara A."/>
            <person name="Ohji S."/>
            <person name="Ichikawa N."/>
        </authorList>
    </citation>
    <scope>NUCLEOTIDE SEQUENCE [LARGE SCALE GENOMIC DNA]</scope>
    <source>
        <strain evidence="6 7">NBRC 107585</strain>
    </source>
</reference>
<gene>
    <name evidence="6" type="ORF">RNA01_10060</name>
</gene>
<dbReference type="EMBL" id="BJZP01000003">
    <property type="protein sequence ID" value="GEO84074.1"/>
    <property type="molecule type" value="Genomic_DNA"/>
</dbReference>
<dbReference type="Pfam" id="PF20172">
    <property type="entry name" value="DUF6538"/>
    <property type="match status" value="1"/>
</dbReference>
<evidence type="ECO:0000259" key="5">
    <source>
        <dbReference type="PROSITE" id="PS51898"/>
    </source>
</evidence>
<evidence type="ECO:0000256" key="1">
    <source>
        <dbReference type="ARBA" id="ARBA00008857"/>
    </source>
</evidence>
<dbReference type="InterPro" id="IPR002104">
    <property type="entry name" value="Integrase_catalytic"/>
</dbReference>
<dbReference type="Pfam" id="PF00589">
    <property type="entry name" value="Phage_integrase"/>
    <property type="match status" value="1"/>
</dbReference>
<protein>
    <submittedName>
        <fullName evidence="6">Integrase</fullName>
    </submittedName>
</protein>
<evidence type="ECO:0000313" key="7">
    <source>
        <dbReference type="Proteomes" id="UP000321717"/>
    </source>
</evidence>
<keyword evidence="3" id="KW-0238">DNA-binding</keyword>
<dbReference type="Gene3D" id="1.10.443.10">
    <property type="entry name" value="Intergrase catalytic core"/>
    <property type="match status" value="1"/>
</dbReference>
<comment type="caution">
    <text evidence="6">The sequence shown here is derived from an EMBL/GenBank/DDBJ whole genome shotgun (WGS) entry which is preliminary data.</text>
</comment>
<keyword evidence="2" id="KW-0229">DNA integration</keyword>
<evidence type="ECO:0000256" key="2">
    <source>
        <dbReference type="ARBA" id="ARBA00022908"/>
    </source>
</evidence>
<dbReference type="PANTHER" id="PTHR30349:SF41">
    <property type="entry name" value="INTEGRASE_RECOMBINASE PROTEIN MJ0367-RELATED"/>
    <property type="match status" value="1"/>
</dbReference>
<keyword evidence="4" id="KW-0233">DNA recombination</keyword>
<dbReference type="SUPFAM" id="SSF56349">
    <property type="entry name" value="DNA breaking-rejoining enzymes"/>
    <property type="match status" value="1"/>
</dbReference>
<accession>A0A512HF40</accession>
<feature type="domain" description="Tyr recombinase" evidence="5">
    <location>
        <begin position="255"/>
        <end position="451"/>
    </location>
</feature>
<evidence type="ECO:0000256" key="3">
    <source>
        <dbReference type="ARBA" id="ARBA00023125"/>
    </source>
</evidence>
<dbReference type="AlphaFoldDB" id="A0A512HF40"/>
<organism evidence="6 7">
    <name type="scientific">Ciceribacter naphthalenivorans</name>
    <dbReference type="NCBI Taxonomy" id="1118451"/>
    <lineage>
        <taxon>Bacteria</taxon>
        <taxon>Pseudomonadati</taxon>
        <taxon>Pseudomonadota</taxon>
        <taxon>Alphaproteobacteria</taxon>
        <taxon>Hyphomicrobiales</taxon>
        <taxon>Rhizobiaceae</taxon>
        <taxon>Ciceribacter</taxon>
    </lineage>
</organism>
<keyword evidence="7" id="KW-1185">Reference proteome</keyword>
<dbReference type="GO" id="GO:0006310">
    <property type="term" value="P:DNA recombination"/>
    <property type="evidence" value="ECO:0007669"/>
    <property type="project" value="UniProtKB-KW"/>
</dbReference>
<evidence type="ECO:0000313" key="6">
    <source>
        <dbReference type="EMBL" id="GEO84074.1"/>
    </source>
</evidence>
<dbReference type="InterPro" id="IPR013762">
    <property type="entry name" value="Integrase-like_cat_sf"/>
</dbReference>
<dbReference type="Proteomes" id="UP000321717">
    <property type="component" value="Unassembled WGS sequence"/>
</dbReference>
<evidence type="ECO:0000256" key="4">
    <source>
        <dbReference type="ARBA" id="ARBA00023172"/>
    </source>
</evidence>
<name>A0A512HF40_9HYPH</name>
<dbReference type="PROSITE" id="PS51898">
    <property type="entry name" value="TYR_RECOMBINASE"/>
    <property type="match status" value="1"/>
</dbReference>
<sequence length="464" mass="51001">MGLTLKHIVVTKAGTFHYRRRVPKDVATIIGKSEFKRLLGETEREALKNFPKINALYEQLVAGARAASPENDALTALEIRRLAELRATELAAMKVYVGGRELTGADPEAAEVIRDSALSKGVSDPVERQAVNLVANGGNLPRPVPTVEDAKRLYLAEKVKGDINERNRTLRLGRVMDILAHAVEASRPLDKLTREDAREVRDHMLRDLGMKPGTVKRYIADIRSMVNLGLRENDMSSVGNPFNGLTIRVETLVVDERHPIPEDMLPAIRETLSTNAGPDLWQLWRMLEGTGCRLAEVAALLVEDVKLDAPIPYLDVGFREHRRVKNQSSARRVPLVGDALEAAKDAVKAAGEGPYLFVQYAGVVKTKGGKGKGKKAATHASNALMKHVRKVTTSRKITVHSLRHTMEDRLIRARVEEFDRNLVLGHTKGGMSERYGGPDARLEAALKAVKAALSLNAGTISSEL</sequence>
<dbReference type="InterPro" id="IPR011010">
    <property type="entry name" value="DNA_brk_join_enz"/>
</dbReference>
<proteinExistence type="inferred from homology"/>
<dbReference type="PANTHER" id="PTHR30349">
    <property type="entry name" value="PHAGE INTEGRASE-RELATED"/>
    <property type="match status" value="1"/>
</dbReference>
<dbReference type="InterPro" id="IPR050090">
    <property type="entry name" value="Tyrosine_recombinase_XerCD"/>
</dbReference>